<dbReference type="SUPFAM" id="SSF53448">
    <property type="entry name" value="Nucleotide-diphospho-sugar transferases"/>
    <property type="match status" value="1"/>
</dbReference>
<keyword evidence="9" id="KW-1185">Reference proteome</keyword>
<comment type="catalytic activity">
    <reaction evidence="6">
        <text>a di-trans,poly-cis-dolichyl phosphate + GDP-alpha-D-mannose = a di-trans,poly-cis-dolichyl beta-D-mannosyl phosphate + GDP</text>
        <dbReference type="Rhea" id="RHEA:21184"/>
        <dbReference type="Rhea" id="RHEA-COMP:19498"/>
        <dbReference type="Rhea" id="RHEA-COMP:19501"/>
        <dbReference type="ChEBI" id="CHEBI:57527"/>
        <dbReference type="ChEBI" id="CHEBI:57683"/>
        <dbReference type="ChEBI" id="CHEBI:58189"/>
        <dbReference type="ChEBI" id="CHEBI:58211"/>
    </reaction>
</comment>
<keyword evidence="5 6" id="KW-0808">Transferase</keyword>
<dbReference type="EMBL" id="LIAE01006432">
    <property type="protein sequence ID" value="PAV89740.1"/>
    <property type="molecule type" value="Genomic_DNA"/>
</dbReference>
<evidence type="ECO:0000256" key="1">
    <source>
        <dbReference type="ARBA" id="ARBA00006739"/>
    </source>
</evidence>
<dbReference type="Proteomes" id="UP000218231">
    <property type="component" value="Unassembled WGS sequence"/>
</dbReference>
<dbReference type="STRING" id="2018661.A0A2A2LU90"/>
<comment type="similarity">
    <text evidence="1 6">Belongs to the glycosyltransferase 2 family.</text>
</comment>
<dbReference type="Gene3D" id="3.90.550.10">
    <property type="entry name" value="Spore Coat Polysaccharide Biosynthesis Protein SpsA, Chain A"/>
    <property type="match status" value="1"/>
</dbReference>
<dbReference type="PANTHER" id="PTHR43398:SF1">
    <property type="entry name" value="DOLICHOL-PHOSPHATE MANNOSYLTRANSFERASE SUBUNIT 1"/>
    <property type="match status" value="1"/>
</dbReference>
<comment type="subcellular location">
    <subcellularLocation>
        <location evidence="6">Endoplasmic reticulum</location>
    </subcellularLocation>
</comment>
<dbReference type="OrthoDB" id="2603at2759"/>
<feature type="domain" description="Glycosyltransferase 2-like" evidence="7">
    <location>
        <begin position="7"/>
        <end position="174"/>
    </location>
</feature>
<evidence type="ECO:0000259" key="7">
    <source>
        <dbReference type="Pfam" id="PF00535"/>
    </source>
</evidence>
<name>A0A2A2LU90_9BILA</name>
<comment type="subunit">
    <text evidence="6">Component of the dolichol-phosphate mannose (DPM) synthase complex.</text>
</comment>
<keyword evidence="4 6" id="KW-0328">Glycosyltransferase</keyword>
<protein>
    <recommendedName>
        <fullName evidence="3 6">Dolichol-phosphate mannosyltransferase subunit 1</fullName>
        <ecNumber evidence="2 6">2.4.1.83</ecNumber>
    </recommendedName>
</protein>
<evidence type="ECO:0000256" key="3">
    <source>
        <dbReference type="ARBA" id="ARBA00014858"/>
    </source>
</evidence>
<comment type="pathway">
    <text evidence="6">Protein modification; protein glycosylation.</text>
</comment>
<evidence type="ECO:0000256" key="6">
    <source>
        <dbReference type="RuleBase" id="RU365083"/>
    </source>
</evidence>
<organism evidence="8 9">
    <name type="scientific">Diploscapter pachys</name>
    <dbReference type="NCBI Taxonomy" id="2018661"/>
    <lineage>
        <taxon>Eukaryota</taxon>
        <taxon>Metazoa</taxon>
        <taxon>Ecdysozoa</taxon>
        <taxon>Nematoda</taxon>
        <taxon>Chromadorea</taxon>
        <taxon>Rhabditida</taxon>
        <taxon>Rhabditina</taxon>
        <taxon>Rhabditomorpha</taxon>
        <taxon>Rhabditoidea</taxon>
        <taxon>Rhabditidae</taxon>
        <taxon>Diploscapter</taxon>
    </lineage>
</organism>
<gene>
    <name evidence="8" type="ORF">WR25_11211</name>
</gene>
<dbReference type="GO" id="GO:0006506">
    <property type="term" value="P:GPI anchor biosynthetic process"/>
    <property type="evidence" value="ECO:0007669"/>
    <property type="project" value="TreeGrafter"/>
</dbReference>
<evidence type="ECO:0000313" key="9">
    <source>
        <dbReference type="Proteomes" id="UP000218231"/>
    </source>
</evidence>
<comment type="function">
    <text evidence="6">Transfers mannose from GDP-mannose to dolichol monophosphate to form dolichol phosphate mannose (Dol-P-Man) which is the mannosyl donor in pathways leading to N-glycosylation, glycosyl phosphatidylinositol membrane anchoring, and O-mannosylation of proteins.</text>
</comment>
<keyword evidence="6" id="KW-0256">Endoplasmic reticulum</keyword>
<dbReference type="InterPro" id="IPR001173">
    <property type="entry name" value="Glyco_trans_2-like"/>
</dbReference>
<sequence length="238" mass="26877">MPDPEYSILLPTYNERENLPIMIYLLDKYLKDINYEVIIIDDNSPDGTLEVAKKLQKAYGEDRVVLRPREGKLGLGTAYIHGLKHSRGNFIILMDADLSHHPKYIPQMIETQKKHESDIVTGTRYAGNGGVSGWNLKRKIVSKGANILTQILLNPGVSDLTGSFRLYRKECLAELISKSISKGYVFQMEMMFRARKAGLRIDEVPISFVDRFFGESKLGAQEIYGYALGLLKLFATVS</sequence>
<accession>A0A2A2LU90</accession>
<dbReference type="InterPro" id="IPR029044">
    <property type="entry name" value="Nucleotide-diphossugar_trans"/>
</dbReference>
<dbReference type="GO" id="GO:0004582">
    <property type="term" value="F:dolichyl-phosphate beta-D-mannosyltransferase activity"/>
    <property type="evidence" value="ECO:0007669"/>
    <property type="project" value="UniProtKB-UniRule"/>
</dbReference>
<dbReference type="EC" id="2.4.1.83" evidence="2 6"/>
<evidence type="ECO:0000256" key="5">
    <source>
        <dbReference type="ARBA" id="ARBA00022679"/>
    </source>
</evidence>
<dbReference type="GO" id="GO:0005789">
    <property type="term" value="C:endoplasmic reticulum membrane"/>
    <property type="evidence" value="ECO:0007669"/>
    <property type="project" value="TreeGrafter"/>
</dbReference>
<reference evidence="8 9" key="1">
    <citation type="journal article" date="2017" name="Curr. Biol.">
        <title>Genome architecture and evolution of a unichromosomal asexual nematode.</title>
        <authorList>
            <person name="Fradin H."/>
            <person name="Zegar C."/>
            <person name="Gutwein M."/>
            <person name="Lucas J."/>
            <person name="Kovtun M."/>
            <person name="Corcoran D."/>
            <person name="Baugh L.R."/>
            <person name="Kiontke K."/>
            <person name="Gunsalus K."/>
            <person name="Fitch D.H."/>
            <person name="Piano F."/>
        </authorList>
    </citation>
    <scope>NUCLEOTIDE SEQUENCE [LARGE SCALE GENOMIC DNA]</scope>
    <source>
        <strain evidence="8">PF1309</strain>
    </source>
</reference>
<dbReference type="AlphaFoldDB" id="A0A2A2LU90"/>
<dbReference type="GO" id="GO:0035269">
    <property type="term" value="P:protein O-linked glycosylation via mannose"/>
    <property type="evidence" value="ECO:0007669"/>
    <property type="project" value="TreeGrafter"/>
</dbReference>
<dbReference type="CDD" id="cd06442">
    <property type="entry name" value="DPM1_like"/>
    <property type="match status" value="1"/>
</dbReference>
<dbReference type="GO" id="GO:0006488">
    <property type="term" value="P:dolichol-linked oligosaccharide biosynthetic process"/>
    <property type="evidence" value="ECO:0007669"/>
    <property type="project" value="TreeGrafter"/>
</dbReference>
<dbReference type="Pfam" id="PF00535">
    <property type="entry name" value="Glycos_transf_2"/>
    <property type="match status" value="1"/>
</dbReference>
<evidence type="ECO:0000256" key="2">
    <source>
        <dbReference type="ARBA" id="ARBA00012704"/>
    </source>
</evidence>
<dbReference type="PANTHER" id="PTHR43398">
    <property type="entry name" value="DOLICHOL-PHOSPHATE MANNOSYLTRANSFERASE SUBUNIT 1"/>
    <property type="match status" value="1"/>
</dbReference>
<evidence type="ECO:0000313" key="8">
    <source>
        <dbReference type="EMBL" id="PAV89740.1"/>
    </source>
</evidence>
<dbReference type="UniPathway" id="UPA00378"/>
<evidence type="ECO:0000256" key="4">
    <source>
        <dbReference type="ARBA" id="ARBA00022676"/>
    </source>
</evidence>
<comment type="caution">
    <text evidence="8">The sequence shown here is derived from an EMBL/GenBank/DDBJ whole genome shotgun (WGS) entry which is preliminary data.</text>
</comment>
<proteinExistence type="inferred from homology"/>
<dbReference type="FunFam" id="3.90.550.10:FF:000082">
    <property type="entry name" value="Dolichol-phosphate mannosyltransferase subunit 1"/>
    <property type="match status" value="1"/>
</dbReference>
<dbReference type="InterPro" id="IPR039528">
    <property type="entry name" value="DPM1-like"/>
</dbReference>